<protein>
    <submittedName>
        <fullName evidence="1">Uncharacterized protein</fullName>
    </submittedName>
</protein>
<dbReference type="EMBL" id="CP067420">
    <property type="protein sequence ID" value="QQP90203.1"/>
    <property type="molecule type" value="Genomic_DNA"/>
</dbReference>
<reference evidence="1" key="1">
    <citation type="submission" date="2021-02" db="EMBL/GenBank/DDBJ databases">
        <title>Skermanella TT6 skin isolate.</title>
        <authorList>
            <person name="Lee K."/>
            <person name="Ganzorig M."/>
        </authorList>
    </citation>
    <scope>NUCLEOTIDE SEQUENCE</scope>
    <source>
        <strain evidence="1">TT6</strain>
    </source>
</reference>
<evidence type="ECO:0000313" key="1">
    <source>
        <dbReference type="EMBL" id="QQP90203.1"/>
    </source>
</evidence>
<name>A0ABX7B7U0_9PROT</name>
<dbReference type="RefSeq" id="WP_201077145.1">
    <property type="nucleotide sequence ID" value="NZ_CP067420.1"/>
</dbReference>
<keyword evidence="2" id="KW-1185">Reference proteome</keyword>
<accession>A0ABX7B7U0</accession>
<gene>
    <name evidence="1" type="ORF">IGS68_02770</name>
</gene>
<dbReference type="Proteomes" id="UP000595197">
    <property type="component" value="Chromosome"/>
</dbReference>
<proteinExistence type="predicted"/>
<organism evidence="1 2">
    <name type="scientific">Skermanella cutis</name>
    <dbReference type="NCBI Taxonomy" id="2775420"/>
    <lineage>
        <taxon>Bacteria</taxon>
        <taxon>Pseudomonadati</taxon>
        <taxon>Pseudomonadota</taxon>
        <taxon>Alphaproteobacteria</taxon>
        <taxon>Rhodospirillales</taxon>
        <taxon>Azospirillaceae</taxon>
        <taxon>Skermanella</taxon>
    </lineage>
</organism>
<evidence type="ECO:0000313" key="2">
    <source>
        <dbReference type="Proteomes" id="UP000595197"/>
    </source>
</evidence>
<sequence length="106" mass="11726">MTPALDDGLPACYTSFDFAACDSRAATLDGTTDVTPDNPTLEEALRDFDDGLENPELNAVWDWRLPNDAPAFSIDEYREFLESSSTEYGELIRTAIEQMGKRGAAR</sequence>